<dbReference type="InterPro" id="IPR051088">
    <property type="entry name" value="PTS_Sugar-EIIC/EIIB"/>
</dbReference>
<dbReference type="Proteomes" id="UP000070422">
    <property type="component" value="Unassembled WGS sequence"/>
</dbReference>
<proteinExistence type="predicted"/>
<accession>A0A133XPP5</accession>
<dbReference type="GO" id="GO:0008982">
    <property type="term" value="F:protein-N(PI)-phosphohistidine-sugar phosphotransferase activity"/>
    <property type="evidence" value="ECO:0007669"/>
    <property type="project" value="UniProtKB-UniRule"/>
</dbReference>
<dbReference type="Proteomes" id="UP000234775">
    <property type="component" value="Unassembled WGS sequence"/>
</dbReference>
<dbReference type="PIRSF" id="PIRSF006351">
    <property type="entry name" value="PTS_EIIC-Cellobiose"/>
    <property type="match status" value="1"/>
</dbReference>
<organism evidence="11 13">
    <name type="scientific">Aerococcus christensenii</name>
    <dbReference type="NCBI Taxonomy" id="87541"/>
    <lineage>
        <taxon>Bacteria</taxon>
        <taxon>Bacillati</taxon>
        <taxon>Bacillota</taxon>
        <taxon>Bacilli</taxon>
        <taxon>Lactobacillales</taxon>
        <taxon>Aerococcaceae</taxon>
        <taxon>Aerococcus</taxon>
    </lineage>
</organism>
<gene>
    <name evidence="12" type="ORF">CYJ27_04170</name>
    <name evidence="11" type="ORF">HMPREF3187_01789</name>
</gene>
<evidence type="ECO:0000256" key="5">
    <source>
        <dbReference type="ARBA" id="ARBA00022692"/>
    </source>
</evidence>
<dbReference type="NCBIfam" id="TIGR00410">
    <property type="entry name" value="lacE"/>
    <property type="match status" value="1"/>
</dbReference>
<keyword evidence="6 9" id="KW-1133">Transmembrane helix</keyword>
<keyword evidence="14" id="KW-1185">Reference proteome</keyword>
<evidence type="ECO:0000256" key="3">
    <source>
        <dbReference type="ARBA" id="ARBA00022475"/>
    </source>
</evidence>
<reference evidence="11 13" key="1">
    <citation type="submission" date="2016-01" db="EMBL/GenBank/DDBJ databases">
        <authorList>
            <person name="Oliw E.H."/>
        </authorList>
    </citation>
    <scope>NUCLEOTIDE SEQUENCE [LARGE SCALE GENOMIC DNA]</scope>
    <source>
        <strain evidence="11 13">KA00635</strain>
    </source>
</reference>
<feature type="domain" description="PTS EIIC type-3" evidence="10">
    <location>
        <begin position="10"/>
        <end position="417"/>
    </location>
</feature>
<feature type="transmembrane region" description="Helical" evidence="9">
    <location>
        <begin position="289"/>
        <end position="311"/>
    </location>
</feature>
<feature type="transmembrane region" description="Helical" evidence="9">
    <location>
        <begin position="370"/>
        <end position="388"/>
    </location>
</feature>
<keyword evidence="4 8" id="KW-0762">Sugar transport</keyword>
<name>A0A133XPP5_9LACT</name>
<dbReference type="InterPro" id="IPR004501">
    <property type="entry name" value="PTS_EIIC_3"/>
</dbReference>
<dbReference type="RefSeq" id="WP_060937391.1">
    <property type="nucleotide sequence ID" value="NZ_CP118095.1"/>
</dbReference>
<dbReference type="GO" id="GO:0005886">
    <property type="term" value="C:plasma membrane"/>
    <property type="evidence" value="ECO:0007669"/>
    <property type="project" value="UniProtKB-SubCell"/>
</dbReference>
<dbReference type="PATRIC" id="fig|87541.4.peg.1767"/>
<dbReference type="GO" id="GO:0009401">
    <property type="term" value="P:phosphoenolpyruvate-dependent sugar phosphotransferase system"/>
    <property type="evidence" value="ECO:0007669"/>
    <property type="project" value="InterPro"/>
</dbReference>
<evidence type="ECO:0000256" key="4">
    <source>
        <dbReference type="ARBA" id="ARBA00022597"/>
    </source>
</evidence>
<dbReference type="PANTHER" id="PTHR33989:SF4">
    <property type="entry name" value="PTS SYSTEM N,N'-DIACETYLCHITOBIOSE-SPECIFIC EIIC COMPONENT"/>
    <property type="match status" value="1"/>
</dbReference>
<feature type="transmembrane region" description="Helical" evidence="9">
    <location>
        <begin position="246"/>
        <end position="268"/>
    </location>
</feature>
<dbReference type="PANTHER" id="PTHR33989">
    <property type="match status" value="1"/>
</dbReference>
<dbReference type="InterPro" id="IPR004796">
    <property type="entry name" value="PTS_IIC_cello"/>
</dbReference>
<keyword evidence="3 8" id="KW-1003">Cell membrane</keyword>
<reference evidence="12 14" key="2">
    <citation type="submission" date="2017-12" db="EMBL/GenBank/DDBJ databases">
        <title>Phylogenetic diversity of female urinary microbiome.</title>
        <authorList>
            <person name="Thomas-White K."/>
            <person name="Wolfe A.J."/>
        </authorList>
    </citation>
    <scope>NUCLEOTIDE SEQUENCE [LARGE SCALE GENOMIC DNA]</scope>
    <source>
        <strain evidence="12 14">UMB0844</strain>
    </source>
</reference>
<evidence type="ECO:0000313" key="13">
    <source>
        <dbReference type="Proteomes" id="UP000070422"/>
    </source>
</evidence>
<keyword evidence="5 9" id="KW-0812">Transmembrane</keyword>
<evidence type="ECO:0000256" key="8">
    <source>
        <dbReference type="PIRNR" id="PIRNR006351"/>
    </source>
</evidence>
<keyword evidence="2 8" id="KW-0813">Transport</keyword>
<dbReference type="EMBL" id="PKGZ01000003">
    <property type="protein sequence ID" value="PKY91284.1"/>
    <property type="molecule type" value="Genomic_DNA"/>
</dbReference>
<evidence type="ECO:0000313" key="12">
    <source>
        <dbReference type="EMBL" id="PKY91284.1"/>
    </source>
</evidence>
<evidence type="ECO:0000256" key="1">
    <source>
        <dbReference type="ARBA" id="ARBA00004651"/>
    </source>
</evidence>
<protein>
    <recommendedName>
        <fullName evidence="8">Permease IIC component</fullName>
    </recommendedName>
</protein>
<evidence type="ECO:0000259" key="10">
    <source>
        <dbReference type="PROSITE" id="PS51105"/>
    </source>
</evidence>
<dbReference type="STRING" id="87541.AWM71_06670"/>
<feature type="transmembrane region" description="Helical" evidence="9">
    <location>
        <begin position="187"/>
        <end position="212"/>
    </location>
</feature>
<dbReference type="EMBL" id="LSCQ01000104">
    <property type="protein sequence ID" value="KXB32904.1"/>
    <property type="molecule type" value="Genomic_DNA"/>
</dbReference>
<dbReference type="AlphaFoldDB" id="A0A133XPP5"/>
<feature type="transmembrane region" description="Helical" evidence="9">
    <location>
        <begin position="337"/>
        <end position="363"/>
    </location>
</feature>
<evidence type="ECO:0000313" key="11">
    <source>
        <dbReference type="EMBL" id="KXB32904.1"/>
    </source>
</evidence>
<feature type="transmembrane region" description="Helical" evidence="9">
    <location>
        <begin position="400"/>
        <end position="418"/>
    </location>
</feature>
<evidence type="ECO:0000256" key="7">
    <source>
        <dbReference type="ARBA" id="ARBA00023136"/>
    </source>
</evidence>
<keyword evidence="7 8" id="KW-0472">Membrane</keyword>
<comment type="caution">
    <text evidence="11">The sequence shown here is derived from an EMBL/GenBank/DDBJ whole genome shotgun (WGS) entry which is preliminary data.</text>
</comment>
<comment type="subcellular location">
    <subcellularLocation>
        <location evidence="1">Cell membrane</location>
        <topology evidence="1">Multi-pass membrane protein</topology>
    </subcellularLocation>
</comment>
<dbReference type="OrthoDB" id="1550290at2"/>
<feature type="transmembrane region" description="Helical" evidence="9">
    <location>
        <begin position="90"/>
        <end position="109"/>
    </location>
</feature>
<feature type="transmembrane region" description="Helical" evidence="9">
    <location>
        <begin position="144"/>
        <end position="167"/>
    </location>
</feature>
<evidence type="ECO:0000256" key="9">
    <source>
        <dbReference type="SAM" id="Phobius"/>
    </source>
</evidence>
<dbReference type="InterPro" id="IPR003352">
    <property type="entry name" value="PTS_EIIC"/>
</dbReference>
<evidence type="ECO:0000256" key="6">
    <source>
        <dbReference type="ARBA" id="ARBA00022989"/>
    </source>
</evidence>
<comment type="function">
    <text evidence="8">The phosphoenolpyruvate-dependent sugar phosphotransferase system (PTS), a major carbohydrate active -transport system, catalyzes the phosphorylation of incoming sugar substrates concomitant with their translocation across the cell membrane.</text>
</comment>
<evidence type="ECO:0000256" key="2">
    <source>
        <dbReference type="ARBA" id="ARBA00022448"/>
    </source>
</evidence>
<dbReference type="Pfam" id="PF02378">
    <property type="entry name" value="PTS_EIIC"/>
    <property type="match status" value="1"/>
</dbReference>
<feature type="transmembrane region" description="Helical" evidence="9">
    <location>
        <begin position="34"/>
        <end position="55"/>
    </location>
</feature>
<feature type="transmembrane region" description="Helical" evidence="9">
    <location>
        <begin position="219"/>
        <end position="240"/>
    </location>
</feature>
<sequence length="433" mass="47564">MQNTSFIDKMSQLLGPVSEKVGNQRHLQAISKGMMFSLPFLVIGSLFLIVANPPINIDAYQPETANVFWTVLAQWKFAAMQYYDYLTAPFNLTVGMIGLISCFGIAHALAEYYRLNPAMNGMVASTIFLMVCTPIQKGKIQLDFLGTNGLFIAIIIALCVVEVNQFFEKRGIQLKLPDSIPSMVATFVNTLLPLLVNIVIFYGINLISIAYFGKMFPEVVMNVLTPATSAAGSLPGFLLIVTFGNLLWLFGVNGSSIIFPIVFTLGITETGMNAELCKQGAEMTHLMNLQMFRISVLGGAGGTLGLILLMIRSKVPELKTLGKLALLPGICSINEPIIFGLPIVFNPVLAIPFLMVPIVSLVLTYYAQKIGLIGLGYIVDPSFTPFFMQSFLSSMDLRNVVFAFILILISAGIYYPFFKVIEKQKLAQINVKE</sequence>
<evidence type="ECO:0000313" key="14">
    <source>
        <dbReference type="Proteomes" id="UP000234775"/>
    </source>
</evidence>
<dbReference type="PROSITE" id="PS51105">
    <property type="entry name" value="PTS_EIIC_TYPE_3"/>
    <property type="match status" value="1"/>
</dbReference>